<protein>
    <submittedName>
        <fullName evidence="7">ABC transporter ATP-binding protein</fullName>
    </submittedName>
</protein>
<dbReference type="Proteomes" id="UP000823618">
    <property type="component" value="Unassembled WGS sequence"/>
</dbReference>
<reference evidence="7" key="1">
    <citation type="submission" date="2020-10" db="EMBL/GenBank/DDBJ databases">
        <authorList>
            <person name="Gilroy R."/>
        </authorList>
    </citation>
    <scope>NUCLEOTIDE SEQUENCE</scope>
    <source>
        <strain evidence="7">E3-2379</strain>
    </source>
</reference>
<evidence type="ECO:0000256" key="4">
    <source>
        <dbReference type="ARBA" id="ARBA00023136"/>
    </source>
</evidence>
<dbReference type="PANTHER" id="PTHR43394">
    <property type="entry name" value="ATP-DEPENDENT PERMEASE MDL1, MITOCHONDRIAL"/>
    <property type="match status" value="1"/>
</dbReference>
<dbReference type="InterPro" id="IPR039421">
    <property type="entry name" value="Type_1_exporter"/>
</dbReference>
<dbReference type="GO" id="GO:0015421">
    <property type="term" value="F:ABC-type oligopeptide transporter activity"/>
    <property type="evidence" value="ECO:0007669"/>
    <property type="project" value="TreeGrafter"/>
</dbReference>
<keyword evidence="7" id="KW-0067">ATP-binding</keyword>
<name>A0A9D9HZA8_9FIRM</name>
<dbReference type="PROSITE" id="PS50929">
    <property type="entry name" value="ABC_TM1F"/>
    <property type="match status" value="1"/>
</dbReference>
<dbReference type="SUPFAM" id="SSF90123">
    <property type="entry name" value="ABC transporter transmembrane region"/>
    <property type="match status" value="1"/>
</dbReference>
<accession>A0A9D9HZA8</accession>
<dbReference type="GO" id="GO:0005524">
    <property type="term" value="F:ATP binding"/>
    <property type="evidence" value="ECO:0007669"/>
    <property type="project" value="UniProtKB-KW"/>
</dbReference>
<dbReference type="AlphaFoldDB" id="A0A9D9HZA8"/>
<feature type="domain" description="ABC transmembrane type-1" evidence="6">
    <location>
        <begin position="25"/>
        <end position="274"/>
    </location>
</feature>
<feature type="non-terminal residue" evidence="7">
    <location>
        <position position="274"/>
    </location>
</feature>
<sequence>MIKKNWNIARKMSKLVQPLMVYMTIAIIMGIAGFLCSTFIPVFGGLSLVNLLGYETLFSVKTMIIFMVLLGVLRGILRYAEQASNHYIAFRLLALIREHLFKALRRLCPAKLEGKERGNLISLLTSDVELLEVFYAHTISPVAIATGMSLIMSIWIGRYHVLLGILAFISYIILGVGLPMITTRQGGNLGRQFRDASGALGNHVLDSLYGLEESIQFGVGELRLEEMKERSEALAKLEKKMKDNTGLNTAIMNTLVLVLSLIFFLVTANLYLQD</sequence>
<gene>
    <name evidence="7" type="ORF">IAC13_03710</name>
</gene>
<keyword evidence="7" id="KW-0547">Nucleotide-binding</keyword>
<comment type="caution">
    <text evidence="7">The sequence shown here is derived from an EMBL/GenBank/DDBJ whole genome shotgun (WGS) entry which is preliminary data.</text>
</comment>
<evidence type="ECO:0000256" key="1">
    <source>
        <dbReference type="ARBA" id="ARBA00004651"/>
    </source>
</evidence>
<dbReference type="EMBL" id="JADIML010000103">
    <property type="protein sequence ID" value="MBO8463020.1"/>
    <property type="molecule type" value="Genomic_DNA"/>
</dbReference>
<evidence type="ECO:0000256" key="5">
    <source>
        <dbReference type="SAM" id="Phobius"/>
    </source>
</evidence>
<feature type="transmembrane region" description="Helical" evidence="5">
    <location>
        <begin position="21"/>
        <end position="44"/>
    </location>
</feature>
<dbReference type="PANTHER" id="PTHR43394:SF1">
    <property type="entry name" value="ATP-BINDING CASSETTE SUB-FAMILY B MEMBER 10, MITOCHONDRIAL"/>
    <property type="match status" value="1"/>
</dbReference>
<proteinExistence type="predicted"/>
<dbReference type="GO" id="GO:0005886">
    <property type="term" value="C:plasma membrane"/>
    <property type="evidence" value="ECO:0007669"/>
    <property type="project" value="UniProtKB-SubCell"/>
</dbReference>
<keyword evidence="3 5" id="KW-1133">Transmembrane helix</keyword>
<keyword evidence="4 5" id="KW-0472">Membrane</keyword>
<evidence type="ECO:0000259" key="6">
    <source>
        <dbReference type="PROSITE" id="PS50929"/>
    </source>
</evidence>
<keyword evidence="2 5" id="KW-0812">Transmembrane</keyword>
<evidence type="ECO:0000256" key="2">
    <source>
        <dbReference type="ARBA" id="ARBA00022692"/>
    </source>
</evidence>
<comment type="subcellular location">
    <subcellularLocation>
        <location evidence="1">Cell membrane</location>
        <topology evidence="1">Multi-pass membrane protein</topology>
    </subcellularLocation>
</comment>
<dbReference type="Pfam" id="PF00664">
    <property type="entry name" value="ABC_membrane"/>
    <property type="match status" value="1"/>
</dbReference>
<evidence type="ECO:0000313" key="8">
    <source>
        <dbReference type="Proteomes" id="UP000823618"/>
    </source>
</evidence>
<dbReference type="InterPro" id="IPR011527">
    <property type="entry name" value="ABC1_TM_dom"/>
</dbReference>
<feature type="transmembrane region" description="Helical" evidence="5">
    <location>
        <begin position="133"/>
        <end position="156"/>
    </location>
</feature>
<dbReference type="Gene3D" id="1.20.1560.10">
    <property type="entry name" value="ABC transporter type 1, transmembrane domain"/>
    <property type="match status" value="1"/>
</dbReference>
<organism evidence="7 8">
    <name type="scientific">Candidatus Scybalomonas excrementavium</name>
    <dbReference type="NCBI Taxonomy" id="2840943"/>
    <lineage>
        <taxon>Bacteria</taxon>
        <taxon>Bacillati</taxon>
        <taxon>Bacillota</taxon>
        <taxon>Clostridia</taxon>
        <taxon>Lachnospirales</taxon>
        <taxon>Lachnospiraceae</taxon>
        <taxon>Lachnospiraceae incertae sedis</taxon>
        <taxon>Candidatus Scybalomonas</taxon>
    </lineage>
</organism>
<feature type="transmembrane region" description="Helical" evidence="5">
    <location>
        <begin position="56"/>
        <end position="77"/>
    </location>
</feature>
<dbReference type="InterPro" id="IPR036640">
    <property type="entry name" value="ABC1_TM_sf"/>
</dbReference>
<reference evidence="7" key="2">
    <citation type="journal article" date="2021" name="PeerJ">
        <title>Extensive microbial diversity within the chicken gut microbiome revealed by metagenomics and culture.</title>
        <authorList>
            <person name="Gilroy R."/>
            <person name="Ravi A."/>
            <person name="Getino M."/>
            <person name="Pursley I."/>
            <person name="Horton D.L."/>
            <person name="Alikhan N.F."/>
            <person name="Baker D."/>
            <person name="Gharbi K."/>
            <person name="Hall N."/>
            <person name="Watson M."/>
            <person name="Adriaenssens E.M."/>
            <person name="Foster-Nyarko E."/>
            <person name="Jarju S."/>
            <person name="Secka A."/>
            <person name="Antonio M."/>
            <person name="Oren A."/>
            <person name="Chaudhuri R.R."/>
            <person name="La Ragione R."/>
            <person name="Hildebrand F."/>
            <person name="Pallen M.J."/>
        </authorList>
    </citation>
    <scope>NUCLEOTIDE SEQUENCE</scope>
    <source>
        <strain evidence="7">E3-2379</strain>
    </source>
</reference>
<feature type="transmembrane region" description="Helical" evidence="5">
    <location>
        <begin position="162"/>
        <end position="181"/>
    </location>
</feature>
<feature type="transmembrane region" description="Helical" evidence="5">
    <location>
        <begin position="250"/>
        <end position="272"/>
    </location>
</feature>
<evidence type="ECO:0000313" key="7">
    <source>
        <dbReference type="EMBL" id="MBO8463020.1"/>
    </source>
</evidence>
<evidence type="ECO:0000256" key="3">
    <source>
        <dbReference type="ARBA" id="ARBA00022989"/>
    </source>
</evidence>